<dbReference type="KEGG" id="rox:BV494_06570"/>
<sequence>MGYRISLLEKSPLDEHEDAAGALRRTLELAKLAERWGYHRFWLAEHHNTDKLAISSPEIVIAWILAHTQKLRVGSGGVMLQHYSPYKVAENFNQLASLAPGRVDIGIGKAPGGLPLSTHALQYAVDPARKGEFADQLRQLDDWLSVPVRGRGVDSLSATPQPPQSASRFLLGASEQSARLAASLGWEFVFAAHLNADERDISNALSAYSYESNGRRALLAVPVIVADTAAQAARLVDRTQRYRVTGSDGQSVNVGSLEQAETYIRQSGAASHQIEERQSDVLHGTGEDVHRQLEALQARYGVEEFIIDTPVAQPQARLRSLELLAASSVALA</sequence>
<dbReference type="InterPro" id="IPR036661">
    <property type="entry name" value="Luciferase-like_sf"/>
</dbReference>
<comment type="similarity">
    <text evidence="1">To bacterial alkanal monooxygenase alpha and beta chains.</text>
</comment>
<accession>A0A2L1UNW4</accession>
<proteinExistence type="predicted"/>
<evidence type="ECO:0000313" key="3">
    <source>
        <dbReference type="EMBL" id="AVF34612.1"/>
    </source>
</evidence>
<dbReference type="GO" id="GO:0005829">
    <property type="term" value="C:cytosol"/>
    <property type="evidence" value="ECO:0007669"/>
    <property type="project" value="TreeGrafter"/>
</dbReference>
<dbReference type="PANTHER" id="PTHR30137:SF20">
    <property type="entry name" value="N-ACETYL-S-ALKYLCYSTEINE MONOOXYGENASE"/>
    <property type="match status" value="1"/>
</dbReference>
<dbReference type="InterPro" id="IPR050766">
    <property type="entry name" value="Bact_Lucif_Oxidored"/>
</dbReference>
<dbReference type="SUPFAM" id="SSF51679">
    <property type="entry name" value="Bacterial luciferase-like"/>
    <property type="match status" value="1"/>
</dbReference>
<dbReference type="Gene3D" id="3.20.20.30">
    <property type="entry name" value="Luciferase-like domain"/>
    <property type="match status" value="1"/>
</dbReference>
<dbReference type="OrthoDB" id="9780518at2"/>
<dbReference type="InterPro" id="IPR011251">
    <property type="entry name" value="Luciferase-like_dom"/>
</dbReference>
<name>A0A2L1UNW4_9GAMM</name>
<dbReference type="EMBL" id="CP019062">
    <property type="protein sequence ID" value="AVF34612.1"/>
    <property type="molecule type" value="Genomic_DNA"/>
</dbReference>
<dbReference type="RefSeq" id="WP_104922135.1">
    <property type="nucleotide sequence ID" value="NZ_CP019062.1"/>
</dbReference>
<dbReference type="PANTHER" id="PTHR30137">
    <property type="entry name" value="LUCIFERASE-LIKE MONOOXYGENASE"/>
    <property type="match status" value="1"/>
</dbReference>
<dbReference type="NCBIfam" id="TIGR03558">
    <property type="entry name" value="oxido_grp_1"/>
    <property type="match status" value="1"/>
</dbReference>
<evidence type="ECO:0000259" key="2">
    <source>
        <dbReference type="Pfam" id="PF00296"/>
    </source>
</evidence>
<organism evidence="3 4">
    <name type="scientific">Rahnella sikkimica</name>
    <dbReference type="NCBI Taxonomy" id="1805933"/>
    <lineage>
        <taxon>Bacteria</taxon>
        <taxon>Pseudomonadati</taxon>
        <taxon>Pseudomonadota</taxon>
        <taxon>Gammaproteobacteria</taxon>
        <taxon>Enterobacterales</taxon>
        <taxon>Yersiniaceae</taxon>
        <taxon>Rahnella</taxon>
    </lineage>
</organism>
<dbReference type="InterPro" id="IPR019949">
    <property type="entry name" value="CmoO-like"/>
</dbReference>
<gene>
    <name evidence="3" type="ORF">BV494_06570</name>
</gene>
<reference evidence="4" key="1">
    <citation type="submission" date="2017-01" db="EMBL/GenBank/DDBJ databases">
        <title>Genome sequence of Rouxiella sp. ERMR1:05.</title>
        <authorList>
            <person name="Kumar R."/>
            <person name="Singh D."/>
            <person name="Kumar S."/>
        </authorList>
    </citation>
    <scope>NUCLEOTIDE SEQUENCE [LARGE SCALE GENOMIC DNA]</scope>
    <source>
        <strain evidence="4">ERMR1:05</strain>
    </source>
</reference>
<feature type="domain" description="Luciferase-like" evidence="2">
    <location>
        <begin position="16"/>
        <end position="298"/>
    </location>
</feature>
<evidence type="ECO:0000256" key="1">
    <source>
        <dbReference type="ARBA" id="ARBA00007789"/>
    </source>
</evidence>
<keyword evidence="4" id="KW-1185">Reference proteome</keyword>
<dbReference type="GO" id="GO:0016705">
    <property type="term" value="F:oxidoreductase activity, acting on paired donors, with incorporation or reduction of molecular oxygen"/>
    <property type="evidence" value="ECO:0007669"/>
    <property type="project" value="InterPro"/>
</dbReference>
<dbReference type="Pfam" id="PF00296">
    <property type="entry name" value="Bac_luciferase"/>
    <property type="match status" value="1"/>
</dbReference>
<dbReference type="AlphaFoldDB" id="A0A2L1UNW4"/>
<protein>
    <submittedName>
        <fullName evidence="3">Alkane 1-monooxygenase</fullName>
    </submittedName>
</protein>
<dbReference type="Proteomes" id="UP000239197">
    <property type="component" value="Chromosome"/>
</dbReference>
<evidence type="ECO:0000313" key="4">
    <source>
        <dbReference type="Proteomes" id="UP000239197"/>
    </source>
</evidence>